<dbReference type="EMBL" id="QZAJ01000142">
    <property type="protein sequence ID" value="THW16145.1"/>
    <property type="molecule type" value="Genomic_DNA"/>
</dbReference>
<name>A0A4S8VVQ2_AURPU</name>
<evidence type="ECO:0000313" key="2">
    <source>
        <dbReference type="EMBL" id="THW16145.1"/>
    </source>
</evidence>
<sequence length="639" mass="73046">MLSLNCSKIGTVRPSIFGPLSSFRVTHRRVHTNNDIRASILSSHPELVEESSRKEILEQYISECARLGIRQNIEIGKIRLPRSKPERFVHLKAKAIAASLLDEEKSGQLLRQYQACKSWIEKNTPDVEKLYAAEKRAVLQRFPSLVASSVREHILKQYDAESARLFEQSEGPDDQPRKFVDGTWFAERQKFAELELQCVAVHLLEDGVPSKSELEEWKNDFDSSLEALKDLSVLPIEVERKEALRRYPDLEDPEVRRAIIEDTTRAFEMARTAQSKKKSVPSAIHKNCLEMFLKALDAQALSPDGDDAKRMKLRQQHRVEALADLAELKASKKGSHARLELGFTIAKTDFPQAAQSKASKDGVYQIALRLEREWGLKLYPELRDRDTCERARTESYASAQYHAKVFAFRPVEEIPIRWLKVYYRDQHKGEMAEAMLDDSGDPKRLLSRRMARKELERQMINVSNPRQPPEQQTPRSNSSSNSSKRALSPPNKTVTYGQDPYRAALAAEREDALKRFPELKNLDLCTTIADENLFDLWNRSAPVRKIKTHGQAYLSLNVLLSALIKLLDAEAVLESSGREARSSLRSRQKLRNKALFILSWAETELRDGGTTFRSLIAMTSHVLFADNFIGKILRWIKKK</sequence>
<gene>
    <name evidence="2" type="ORF">D6D24_04584</name>
</gene>
<organism evidence="2 3">
    <name type="scientific">Aureobasidium pullulans</name>
    <name type="common">Black yeast</name>
    <name type="synonym">Pullularia pullulans</name>
    <dbReference type="NCBI Taxonomy" id="5580"/>
    <lineage>
        <taxon>Eukaryota</taxon>
        <taxon>Fungi</taxon>
        <taxon>Dikarya</taxon>
        <taxon>Ascomycota</taxon>
        <taxon>Pezizomycotina</taxon>
        <taxon>Dothideomycetes</taxon>
        <taxon>Dothideomycetidae</taxon>
        <taxon>Dothideales</taxon>
        <taxon>Saccotheciaceae</taxon>
        <taxon>Aureobasidium</taxon>
    </lineage>
</organism>
<comment type="caution">
    <text evidence="2">The sequence shown here is derived from an EMBL/GenBank/DDBJ whole genome shotgun (WGS) entry which is preliminary data.</text>
</comment>
<evidence type="ECO:0000256" key="1">
    <source>
        <dbReference type="SAM" id="MobiDB-lite"/>
    </source>
</evidence>
<dbReference type="Proteomes" id="UP000308014">
    <property type="component" value="Unassembled WGS sequence"/>
</dbReference>
<reference evidence="2 3" key="1">
    <citation type="submission" date="2018-10" db="EMBL/GenBank/DDBJ databases">
        <title>Fifty Aureobasidium pullulans genomes reveal a recombining polyextremotolerant generalist.</title>
        <authorList>
            <person name="Gostincar C."/>
            <person name="Turk M."/>
            <person name="Zajc J."/>
            <person name="Gunde-Cimerman N."/>
        </authorList>
    </citation>
    <scope>NUCLEOTIDE SEQUENCE [LARGE SCALE GENOMIC DNA]</scope>
    <source>
        <strain evidence="2 3">EXF-11318</strain>
    </source>
</reference>
<feature type="compositionally biased region" description="Polar residues" evidence="1">
    <location>
        <begin position="460"/>
        <end position="475"/>
    </location>
</feature>
<protein>
    <submittedName>
        <fullName evidence="2">Uncharacterized protein</fullName>
    </submittedName>
</protein>
<feature type="region of interest" description="Disordered" evidence="1">
    <location>
        <begin position="459"/>
        <end position="499"/>
    </location>
</feature>
<proteinExistence type="predicted"/>
<dbReference type="AlphaFoldDB" id="A0A4S8VVQ2"/>
<evidence type="ECO:0000313" key="3">
    <source>
        <dbReference type="Proteomes" id="UP000308014"/>
    </source>
</evidence>
<accession>A0A4S8VVQ2</accession>